<accession>A0A918A1S8</accession>
<dbReference type="SUPFAM" id="SSF53649">
    <property type="entry name" value="Alkaline phosphatase-like"/>
    <property type="match status" value="1"/>
</dbReference>
<feature type="compositionally biased region" description="Low complexity" evidence="1">
    <location>
        <begin position="385"/>
        <end position="401"/>
    </location>
</feature>
<feature type="chain" id="PRO_5037229144" description="MFS transporter" evidence="3">
    <location>
        <begin position="28"/>
        <end position="838"/>
    </location>
</feature>
<feature type="transmembrane region" description="Helical" evidence="2">
    <location>
        <begin position="541"/>
        <end position="562"/>
    </location>
</feature>
<feature type="transmembrane region" description="Helical" evidence="2">
    <location>
        <begin position="514"/>
        <end position="534"/>
    </location>
</feature>
<evidence type="ECO:0000256" key="1">
    <source>
        <dbReference type="SAM" id="MobiDB-lite"/>
    </source>
</evidence>
<feature type="compositionally biased region" description="Pro residues" evidence="1">
    <location>
        <begin position="411"/>
        <end position="425"/>
    </location>
</feature>
<feature type="transmembrane region" description="Helical" evidence="2">
    <location>
        <begin position="766"/>
        <end position="784"/>
    </location>
</feature>
<dbReference type="PANTHER" id="PTHR48125:SF12">
    <property type="entry name" value="AT HOOK TRANSCRIPTION FACTOR FAMILY-RELATED"/>
    <property type="match status" value="1"/>
</dbReference>
<keyword evidence="2" id="KW-0812">Transmembrane</keyword>
<feature type="signal peptide" evidence="3">
    <location>
        <begin position="1"/>
        <end position="27"/>
    </location>
</feature>
<comment type="caution">
    <text evidence="4">The sequence shown here is derived from an EMBL/GenBank/DDBJ whole genome shotgun (WGS) entry which is preliminary data.</text>
</comment>
<feature type="region of interest" description="Disordered" evidence="1">
    <location>
        <begin position="367"/>
        <end position="466"/>
    </location>
</feature>
<feature type="compositionally biased region" description="Pro residues" evidence="1">
    <location>
        <begin position="372"/>
        <end position="384"/>
    </location>
</feature>
<name>A0A918A1S8_9ACTN</name>
<evidence type="ECO:0008006" key="6">
    <source>
        <dbReference type="Google" id="ProtNLM"/>
    </source>
</evidence>
<dbReference type="EMBL" id="BMNK01000002">
    <property type="protein sequence ID" value="GGP02777.1"/>
    <property type="molecule type" value="Genomic_DNA"/>
</dbReference>
<feature type="transmembrane region" description="Helical" evidence="2">
    <location>
        <begin position="666"/>
        <end position="686"/>
    </location>
</feature>
<feature type="transmembrane region" description="Helical" evidence="2">
    <location>
        <begin position="638"/>
        <end position="659"/>
    </location>
</feature>
<reference evidence="4" key="2">
    <citation type="submission" date="2020-09" db="EMBL/GenBank/DDBJ databases">
        <authorList>
            <person name="Sun Q."/>
            <person name="Zhou Y."/>
        </authorList>
    </citation>
    <scope>NUCLEOTIDE SEQUENCE</scope>
    <source>
        <strain evidence="4">CGMCC 4.7430</strain>
    </source>
</reference>
<feature type="region of interest" description="Disordered" evidence="1">
    <location>
        <begin position="94"/>
        <end position="114"/>
    </location>
</feature>
<feature type="transmembrane region" description="Helical" evidence="2">
    <location>
        <begin position="726"/>
        <end position="746"/>
    </location>
</feature>
<protein>
    <recommendedName>
        <fullName evidence="6">MFS transporter</fullName>
    </recommendedName>
</protein>
<feature type="transmembrane region" description="Helical" evidence="2">
    <location>
        <begin position="616"/>
        <end position="632"/>
    </location>
</feature>
<evidence type="ECO:0000256" key="3">
    <source>
        <dbReference type="SAM" id="SignalP"/>
    </source>
</evidence>
<feature type="compositionally biased region" description="Basic and acidic residues" evidence="1">
    <location>
        <begin position="828"/>
        <end position="838"/>
    </location>
</feature>
<feature type="transmembrane region" description="Helical" evidence="2">
    <location>
        <begin position="582"/>
        <end position="604"/>
    </location>
</feature>
<gene>
    <name evidence="4" type="ORF">GCM10012278_11350</name>
</gene>
<proteinExistence type="predicted"/>
<dbReference type="PANTHER" id="PTHR48125">
    <property type="entry name" value="LP07818P1"/>
    <property type="match status" value="1"/>
</dbReference>
<keyword evidence="2" id="KW-1133">Transmembrane helix</keyword>
<evidence type="ECO:0000313" key="5">
    <source>
        <dbReference type="Proteomes" id="UP000660745"/>
    </source>
</evidence>
<feature type="transmembrane region" description="Helical" evidence="2">
    <location>
        <begin position="481"/>
        <end position="502"/>
    </location>
</feature>
<evidence type="ECO:0000313" key="4">
    <source>
        <dbReference type="EMBL" id="GGP02777.1"/>
    </source>
</evidence>
<feature type="compositionally biased region" description="Low complexity" evidence="1">
    <location>
        <begin position="426"/>
        <end position="435"/>
    </location>
</feature>
<organism evidence="4 5">
    <name type="scientific">Nonomuraea glycinis</name>
    <dbReference type="NCBI Taxonomy" id="2047744"/>
    <lineage>
        <taxon>Bacteria</taxon>
        <taxon>Bacillati</taxon>
        <taxon>Actinomycetota</taxon>
        <taxon>Actinomycetes</taxon>
        <taxon>Streptosporangiales</taxon>
        <taxon>Streptosporangiaceae</taxon>
        <taxon>Nonomuraea</taxon>
    </lineage>
</organism>
<feature type="transmembrane region" description="Helical" evidence="2">
    <location>
        <begin position="342"/>
        <end position="361"/>
    </location>
</feature>
<reference evidence="4" key="1">
    <citation type="journal article" date="2014" name="Int. J. Syst. Evol. Microbiol.">
        <title>Complete genome sequence of Corynebacterium casei LMG S-19264T (=DSM 44701T), isolated from a smear-ripened cheese.</title>
        <authorList>
            <consortium name="US DOE Joint Genome Institute (JGI-PGF)"/>
            <person name="Walter F."/>
            <person name="Albersmeier A."/>
            <person name="Kalinowski J."/>
            <person name="Ruckert C."/>
        </authorList>
    </citation>
    <scope>NUCLEOTIDE SEQUENCE</scope>
    <source>
        <strain evidence="4">CGMCC 4.7430</strain>
    </source>
</reference>
<keyword evidence="3" id="KW-0732">Signal</keyword>
<feature type="transmembrane region" description="Helical" evidence="2">
    <location>
        <begin position="790"/>
        <end position="811"/>
    </location>
</feature>
<dbReference type="Gene3D" id="3.40.720.10">
    <property type="entry name" value="Alkaline Phosphatase, subunit A"/>
    <property type="match status" value="1"/>
</dbReference>
<dbReference type="Proteomes" id="UP000660745">
    <property type="component" value="Unassembled WGS sequence"/>
</dbReference>
<evidence type="ECO:0000256" key="2">
    <source>
        <dbReference type="SAM" id="Phobius"/>
    </source>
</evidence>
<keyword evidence="5" id="KW-1185">Reference proteome</keyword>
<sequence length="838" mass="85623">MRTLAALLLAMMLTALCAALGPAAASAGTAQGRVALVGVPGLVWSDIDQSRTPNLWKLVTQGGSASMSTRTVPPQGRGITCPVTGWLTVSAGQRAGTPGKGCQATPTPQPNGEGATIPGWRDLVTHQSTTGYAAQLGTLAQTITDSGGTVAAIGPGAALAAADKSGNIAKYADTPESLGDPTRYTLIVMEAPDLANAWADQPPDEYGIPASMPSTTRQAAAAAADRRIGTLLTTLPADTTILVAGVSDVTPGAHLHVAIATGPPYSHGHLTATSTRQDALVTLADLTATTIELAGAEPAPQVVGRPWQSAATPPPATVADSVTELADADLASQVLVTVRGPFFAIFVAVQLLFYAFAALALRRRRASSTPARPSPSTPDRPQPALPASTSPASPTTTAAPTQDSLQEDPQSPAPATPPSPKPNSPTDPTTSGTSPARATDPPAISANGNGVEHRTQPLSGGSGGSDRLPRAGFEVASASRLLVAVQVVSVVSGSIAVSTFLAQLVPWWSLPAPMTALIVTILAIAGLITALAFAGPWRTHVLGPLTVVAAVTSVAMLVDVMTGSTLQVNAVSGYEPVTGGRFYGFSNIAFAIYATGTILGLAGVAQWLMGRGASRFVTMLVCVLYGGLAVFADGWPSWGADFGGVPAFVVGLAVFLILLSGRRVSVLKLLLVGLAGGALISAIALFDWLRPATQRTHLGTFVQQVIDGQALTVVVRKFTAMVGVTVGNWSLTLLSLVALAFLFLVLNRPSRWGASALGQTYALAPALRAGLIGALTSAFIGFLMNDSGIAIPSMALTVAVPLTLAACVRALQLAKSTPLAPPSAQEAPTERTHPVRRS</sequence>
<dbReference type="AlphaFoldDB" id="A0A918A1S8"/>
<keyword evidence="2" id="KW-0472">Membrane</keyword>
<dbReference type="RefSeq" id="WP_189137417.1">
    <property type="nucleotide sequence ID" value="NZ_BMNK01000002.1"/>
</dbReference>
<dbReference type="InterPro" id="IPR017850">
    <property type="entry name" value="Alkaline_phosphatase_core_sf"/>
</dbReference>
<feature type="region of interest" description="Disordered" evidence="1">
    <location>
        <begin position="819"/>
        <end position="838"/>
    </location>
</feature>